<name>A0ACB8S187_9AGAM</name>
<protein>
    <submittedName>
        <fullName evidence="1">Uncharacterized protein</fullName>
    </submittedName>
</protein>
<dbReference type="Proteomes" id="UP000814033">
    <property type="component" value="Unassembled WGS sequence"/>
</dbReference>
<reference evidence="1" key="1">
    <citation type="submission" date="2021-02" db="EMBL/GenBank/DDBJ databases">
        <authorList>
            <consortium name="DOE Joint Genome Institute"/>
            <person name="Ahrendt S."/>
            <person name="Looney B.P."/>
            <person name="Miyauchi S."/>
            <person name="Morin E."/>
            <person name="Drula E."/>
            <person name="Courty P.E."/>
            <person name="Chicoki N."/>
            <person name="Fauchery L."/>
            <person name="Kohler A."/>
            <person name="Kuo A."/>
            <person name="Labutti K."/>
            <person name="Pangilinan J."/>
            <person name="Lipzen A."/>
            <person name="Riley R."/>
            <person name="Andreopoulos W."/>
            <person name="He G."/>
            <person name="Johnson J."/>
            <person name="Barry K.W."/>
            <person name="Grigoriev I.V."/>
            <person name="Nagy L."/>
            <person name="Hibbett D."/>
            <person name="Henrissat B."/>
            <person name="Matheny P.B."/>
            <person name="Labbe J."/>
            <person name="Martin F."/>
        </authorList>
    </citation>
    <scope>NUCLEOTIDE SEQUENCE</scope>
    <source>
        <strain evidence="1">FP105234-sp</strain>
    </source>
</reference>
<evidence type="ECO:0000313" key="2">
    <source>
        <dbReference type="Proteomes" id="UP000814033"/>
    </source>
</evidence>
<dbReference type="EMBL" id="MU275868">
    <property type="protein sequence ID" value="KAI0049892.1"/>
    <property type="molecule type" value="Genomic_DNA"/>
</dbReference>
<organism evidence="1 2">
    <name type="scientific">Auriscalpium vulgare</name>
    <dbReference type="NCBI Taxonomy" id="40419"/>
    <lineage>
        <taxon>Eukaryota</taxon>
        <taxon>Fungi</taxon>
        <taxon>Dikarya</taxon>
        <taxon>Basidiomycota</taxon>
        <taxon>Agaricomycotina</taxon>
        <taxon>Agaricomycetes</taxon>
        <taxon>Russulales</taxon>
        <taxon>Auriscalpiaceae</taxon>
        <taxon>Auriscalpium</taxon>
    </lineage>
</organism>
<gene>
    <name evidence="1" type="ORF">FA95DRAFT_1488283</name>
</gene>
<proteinExistence type="predicted"/>
<accession>A0ACB8S187</accession>
<reference evidence="1" key="2">
    <citation type="journal article" date="2022" name="New Phytol.">
        <title>Evolutionary transition to the ectomycorrhizal habit in the genomes of a hyperdiverse lineage of mushroom-forming fungi.</title>
        <authorList>
            <person name="Looney B."/>
            <person name="Miyauchi S."/>
            <person name="Morin E."/>
            <person name="Drula E."/>
            <person name="Courty P.E."/>
            <person name="Kohler A."/>
            <person name="Kuo A."/>
            <person name="LaButti K."/>
            <person name="Pangilinan J."/>
            <person name="Lipzen A."/>
            <person name="Riley R."/>
            <person name="Andreopoulos W."/>
            <person name="He G."/>
            <person name="Johnson J."/>
            <person name="Nolan M."/>
            <person name="Tritt A."/>
            <person name="Barry K.W."/>
            <person name="Grigoriev I.V."/>
            <person name="Nagy L.G."/>
            <person name="Hibbett D."/>
            <person name="Henrissat B."/>
            <person name="Matheny P.B."/>
            <person name="Labbe J."/>
            <person name="Martin F.M."/>
        </authorList>
    </citation>
    <scope>NUCLEOTIDE SEQUENCE</scope>
    <source>
        <strain evidence="1">FP105234-sp</strain>
    </source>
</reference>
<sequence length="102" mass="11422">MDVPFAPSALSAHARSPVFHLPAELLVRVFAYARLLDPPVSSHHPFHRGSIGWVKVSHVSRGWRHVALGAAELWEDVDFTMNEEWGQAFLARAQKAPVVLKF</sequence>
<feature type="non-terminal residue" evidence="1">
    <location>
        <position position="102"/>
    </location>
</feature>
<keyword evidence="2" id="KW-1185">Reference proteome</keyword>
<evidence type="ECO:0000313" key="1">
    <source>
        <dbReference type="EMBL" id="KAI0049892.1"/>
    </source>
</evidence>
<comment type="caution">
    <text evidence="1">The sequence shown here is derived from an EMBL/GenBank/DDBJ whole genome shotgun (WGS) entry which is preliminary data.</text>
</comment>